<reference evidence="8 9" key="2">
    <citation type="journal article" date="2011" name="J. Bacteriol.">
        <title>Genomes of three methylotrophs from a single niche uncover genetic and metabolic divergence of Methylophilaceae.</title>
        <authorList>
            <person name="Lapidus A."/>
            <person name="Clum A."/>
            <person name="Labutti K."/>
            <person name="Kaluzhnaya M.G."/>
            <person name="Lim S."/>
            <person name="Beck D.A."/>
            <person name="Glavina Del Rio T."/>
            <person name="Nolan M."/>
            <person name="Mavromatis K."/>
            <person name="Huntemann M."/>
            <person name="Lucas S."/>
            <person name="Lidstrom M.E."/>
            <person name="Ivanova N."/>
            <person name="Chistoserdova L."/>
        </authorList>
    </citation>
    <scope>NUCLEOTIDE SEQUENCE [LARGE SCALE GENOMIC DNA]</scope>
    <source>
        <strain evidence="8 9">SIP3-4</strain>
    </source>
</reference>
<dbReference type="PIRSF" id="PIRSF000137">
    <property type="entry name" value="Alcohol_oxidase"/>
    <property type="match status" value="1"/>
</dbReference>
<dbReference type="OrthoDB" id="9785276at2"/>
<dbReference type="GO" id="GO:0016614">
    <property type="term" value="F:oxidoreductase activity, acting on CH-OH group of donors"/>
    <property type="evidence" value="ECO:0007669"/>
    <property type="project" value="InterPro"/>
</dbReference>
<feature type="binding site" evidence="5">
    <location>
        <begin position="102"/>
        <end position="105"/>
    </location>
    <ligand>
        <name>FAD</name>
        <dbReference type="ChEBI" id="CHEBI:57692"/>
    </ligand>
</feature>
<dbReference type="HOGENOM" id="CLU_002865_7_1_4"/>
<evidence type="ECO:0000256" key="4">
    <source>
        <dbReference type="ARBA" id="ARBA00022827"/>
    </source>
</evidence>
<sequence>MTDTIFDYVIVGGGTAGSVLANRLSARPENRVLLIEAGIDTPENNIPPEIHDGLRPWLPRLSGDKFFWPNLTIHRAAEHPGITREPQFYEQGRLLGGGSSVNMVVSNRGLPRDYDEWQALGADGWDWQGVLPYFIKTERDADYGDDPLHGNAGPIPIGRVDSRHWSDFTVAATQALEAAGLPNIHDQNARFDDGYFPPAFTLKGEERFSAARGYLDASVRARPNLSLWTESRVLKLLTTGNAITGVSVLRGRETVQVQAREVILTAGALQSPAILLRTGIGPAADLHALGIPVLADRPGVGRNLWEHSSIGVVAPLTEQARADASTGKAGSRHQLGIRASSGVDPATPSDLFLHIGADPVSGLASAVFWVNKPSSTGWLKLKDADPFSYPDVDFNLLSDPRDLARLKAGLRLITHYFAAPSLAKYGLALALSRFAAPQPGGPLLNDLLQDEAALERYLRTNVGGVWHASGTARIGRADDSHAVVDKAGRVYGVTGLRVADASIMPTVPTANTNLPTLMLAEKIADAILAQA</sequence>
<name>C6X890_METGS</name>
<dbReference type="PANTHER" id="PTHR11552">
    <property type="entry name" value="GLUCOSE-METHANOL-CHOLINE GMC OXIDOREDUCTASE"/>
    <property type="match status" value="1"/>
</dbReference>
<dbReference type="AlphaFoldDB" id="C6X890"/>
<evidence type="ECO:0000313" key="9">
    <source>
        <dbReference type="Proteomes" id="UP000002743"/>
    </source>
</evidence>
<dbReference type="Pfam" id="PF00732">
    <property type="entry name" value="GMC_oxred_N"/>
    <property type="match status" value="1"/>
</dbReference>
<evidence type="ECO:0000256" key="5">
    <source>
        <dbReference type="PIRSR" id="PIRSR000137-2"/>
    </source>
</evidence>
<dbReference type="InterPro" id="IPR012132">
    <property type="entry name" value="GMC_OxRdtase"/>
</dbReference>
<comment type="similarity">
    <text evidence="2">Belongs to the GMC oxidoreductase family.</text>
</comment>
<feature type="domain" description="Glucose-methanol-choline oxidoreductase C-terminal" evidence="7">
    <location>
        <begin position="373"/>
        <end position="520"/>
    </location>
</feature>
<dbReference type="STRING" id="582744.Msip34_0111"/>
<evidence type="ECO:0000256" key="2">
    <source>
        <dbReference type="ARBA" id="ARBA00010790"/>
    </source>
</evidence>
<dbReference type="EMBL" id="CP001674">
    <property type="protein sequence ID" value="ACT49360.1"/>
    <property type="molecule type" value="Genomic_DNA"/>
</dbReference>
<dbReference type="RefSeq" id="WP_015829137.1">
    <property type="nucleotide sequence ID" value="NC_012969.1"/>
</dbReference>
<dbReference type="InterPro" id="IPR000172">
    <property type="entry name" value="GMC_OxRdtase_N"/>
</dbReference>
<dbReference type="InterPro" id="IPR007867">
    <property type="entry name" value="GMC_OxRtase_C"/>
</dbReference>
<dbReference type="GO" id="GO:0050660">
    <property type="term" value="F:flavin adenine dinucleotide binding"/>
    <property type="evidence" value="ECO:0007669"/>
    <property type="project" value="InterPro"/>
</dbReference>
<dbReference type="InterPro" id="IPR036188">
    <property type="entry name" value="FAD/NAD-bd_sf"/>
</dbReference>
<feature type="binding site" evidence="5">
    <location>
        <begin position="466"/>
        <end position="467"/>
    </location>
    <ligand>
        <name>FAD</name>
        <dbReference type="ChEBI" id="CHEBI:57692"/>
    </ligand>
</feature>
<comment type="cofactor">
    <cofactor evidence="1 5">
        <name>FAD</name>
        <dbReference type="ChEBI" id="CHEBI:57692"/>
    </cofactor>
</comment>
<protein>
    <submittedName>
        <fullName evidence="8">Glucose-methanol-choline oxidoreductase</fullName>
    </submittedName>
</protein>
<dbReference type="PANTHER" id="PTHR11552:SF147">
    <property type="entry name" value="CHOLINE DEHYDROGENASE, MITOCHONDRIAL"/>
    <property type="match status" value="1"/>
</dbReference>
<accession>C6X890</accession>
<reference evidence="9" key="1">
    <citation type="submission" date="2009-07" db="EMBL/GenBank/DDBJ databases">
        <title>Complete sequence of chromosome of Methylovorus sp. SIP3-4.</title>
        <authorList>
            <person name="Lucas S."/>
            <person name="Copeland A."/>
            <person name="Lapidus A."/>
            <person name="Glavina del Rio T."/>
            <person name="Tice H."/>
            <person name="Bruce D."/>
            <person name="Goodwin L."/>
            <person name="Pitluck S."/>
            <person name="Clum A."/>
            <person name="Larimer F."/>
            <person name="Land M."/>
            <person name="Hauser L."/>
            <person name="Kyrpides N."/>
            <person name="Mikhailova N."/>
            <person name="Kayluzhnaya M."/>
            <person name="Chistoserdova L."/>
        </authorList>
    </citation>
    <scope>NUCLEOTIDE SEQUENCE [LARGE SCALE GENOMIC DNA]</scope>
    <source>
        <strain evidence="9">SIP3-4</strain>
    </source>
</reference>
<dbReference type="Pfam" id="PF05199">
    <property type="entry name" value="GMC_oxred_C"/>
    <property type="match status" value="1"/>
</dbReference>
<keyword evidence="4 5" id="KW-0274">FAD</keyword>
<dbReference type="eggNOG" id="COG2303">
    <property type="taxonomic scope" value="Bacteria"/>
</dbReference>
<organism evidence="8 9">
    <name type="scientific">Methylovorus glucosotrophus (strain SIP3-4)</name>
    <dbReference type="NCBI Taxonomy" id="582744"/>
    <lineage>
        <taxon>Bacteria</taxon>
        <taxon>Pseudomonadati</taxon>
        <taxon>Pseudomonadota</taxon>
        <taxon>Betaproteobacteria</taxon>
        <taxon>Nitrosomonadales</taxon>
        <taxon>Methylophilaceae</taxon>
        <taxon>Methylovorus</taxon>
    </lineage>
</organism>
<evidence type="ECO:0000256" key="1">
    <source>
        <dbReference type="ARBA" id="ARBA00001974"/>
    </source>
</evidence>
<dbReference type="Proteomes" id="UP000002743">
    <property type="component" value="Chromosome"/>
</dbReference>
<dbReference type="SUPFAM" id="SSF51905">
    <property type="entry name" value="FAD/NAD(P)-binding domain"/>
    <property type="match status" value="1"/>
</dbReference>
<evidence type="ECO:0000259" key="7">
    <source>
        <dbReference type="Pfam" id="PF05199"/>
    </source>
</evidence>
<evidence type="ECO:0000256" key="3">
    <source>
        <dbReference type="ARBA" id="ARBA00022630"/>
    </source>
</evidence>
<feature type="binding site" evidence="5">
    <location>
        <position position="233"/>
    </location>
    <ligand>
        <name>FAD</name>
        <dbReference type="ChEBI" id="CHEBI:57692"/>
    </ligand>
</feature>
<dbReference type="Gene3D" id="3.30.410.40">
    <property type="match status" value="1"/>
</dbReference>
<feature type="domain" description="Glucose-methanol-choline oxidoreductase N-terminal" evidence="6">
    <location>
        <begin position="6"/>
        <end position="307"/>
    </location>
</feature>
<evidence type="ECO:0000313" key="8">
    <source>
        <dbReference type="EMBL" id="ACT49360.1"/>
    </source>
</evidence>
<dbReference type="KEGG" id="mei:Msip34_0111"/>
<proteinExistence type="inferred from homology"/>
<keyword evidence="9" id="KW-1185">Reference proteome</keyword>
<evidence type="ECO:0000259" key="6">
    <source>
        <dbReference type="Pfam" id="PF00732"/>
    </source>
</evidence>
<dbReference type="Gene3D" id="3.50.50.60">
    <property type="entry name" value="FAD/NAD(P)-binding domain"/>
    <property type="match status" value="1"/>
</dbReference>
<gene>
    <name evidence="8" type="ordered locus">Msip34_0111</name>
</gene>
<keyword evidence="3" id="KW-0285">Flavoprotein</keyword>
<dbReference type="SUPFAM" id="SSF54373">
    <property type="entry name" value="FAD-linked reductases, C-terminal domain"/>
    <property type="match status" value="1"/>
</dbReference>